<dbReference type="InterPro" id="IPR001394">
    <property type="entry name" value="Peptidase_C19_UCH"/>
</dbReference>
<name>A0A0L0D8N0_THETB</name>
<gene>
    <name evidence="10" type="ORF">AMSG_00342</name>
</gene>
<feature type="region of interest" description="Disordered" evidence="8">
    <location>
        <begin position="1"/>
        <end position="25"/>
    </location>
</feature>
<keyword evidence="6 10" id="KW-0378">Hydrolase</keyword>
<dbReference type="PROSITE" id="PS50235">
    <property type="entry name" value="USP_3"/>
    <property type="match status" value="1"/>
</dbReference>
<feature type="compositionally biased region" description="Basic residues" evidence="8">
    <location>
        <begin position="744"/>
        <end position="760"/>
    </location>
</feature>
<comment type="catalytic activity">
    <reaction evidence="1">
        <text>Thiol-dependent hydrolysis of ester, thioester, amide, peptide and isopeptide bonds formed by the C-terminal Gly of ubiquitin (a 76-residue protein attached to proteins as an intracellular targeting signal).</text>
        <dbReference type="EC" id="3.4.19.12"/>
    </reaction>
</comment>
<evidence type="ECO:0000256" key="8">
    <source>
        <dbReference type="SAM" id="MobiDB-lite"/>
    </source>
</evidence>
<feature type="compositionally biased region" description="Low complexity" evidence="8">
    <location>
        <begin position="564"/>
        <end position="574"/>
    </location>
</feature>
<feature type="region of interest" description="Disordered" evidence="8">
    <location>
        <begin position="692"/>
        <end position="788"/>
    </location>
</feature>
<dbReference type="Pfam" id="PF00443">
    <property type="entry name" value="UCH"/>
    <property type="match status" value="1"/>
</dbReference>
<dbReference type="RefSeq" id="XP_013762621.1">
    <property type="nucleotide sequence ID" value="XM_013907167.1"/>
</dbReference>
<dbReference type="GO" id="GO:0005634">
    <property type="term" value="C:nucleus"/>
    <property type="evidence" value="ECO:0007669"/>
    <property type="project" value="TreeGrafter"/>
</dbReference>
<dbReference type="InterPro" id="IPR050164">
    <property type="entry name" value="Peptidase_C19"/>
</dbReference>
<dbReference type="Gene3D" id="3.90.70.10">
    <property type="entry name" value="Cysteine proteinases"/>
    <property type="match status" value="1"/>
</dbReference>
<dbReference type="PANTHER" id="PTHR24006">
    <property type="entry name" value="UBIQUITIN CARBOXYL-TERMINAL HYDROLASE"/>
    <property type="match status" value="1"/>
</dbReference>
<feature type="domain" description="USP" evidence="9">
    <location>
        <begin position="74"/>
        <end position="387"/>
    </location>
</feature>
<keyword evidence="7" id="KW-0788">Thiol protease</keyword>
<evidence type="ECO:0000256" key="3">
    <source>
        <dbReference type="ARBA" id="ARBA00012759"/>
    </source>
</evidence>
<proteinExistence type="inferred from homology"/>
<dbReference type="GO" id="GO:0005829">
    <property type="term" value="C:cytosol"/>
    <property type="evidence" value="ECO:0007669"/>
    <property type="project" value="TreeGrafter"/>
</dbReference>
<dbReference type="GO" id="GO:0004843">
    <property type="term" value="F:cysteine-type deubiquitinase activity"/>
    <property type="evidence" value="ECO:0007669"/>
    <property type="project" value="UniProtKB-EC"/>
</dbReference>
<feature type="compositionally biased region" description="Basic and acidic residues" evidence="8">
    <location>
        <begin position="765"/>
        <end position="778"/>
    </location>
</feature>
<evidence type="ECO:0000313" key="10">
    <source>
        <dbReference type="EMBL" id="KNC48565.1"/>
    </source>
</evidence>
<feature type="compositionally biased region" description="Basic residues" evidence="8">
    <location>
        <begin position="545"/>
        <end position="558"/>
    </location>
</feature>
<keyword evidence="11" id="KW-1185">Reference proteome</keyword>
<evidence type="ECO:0000256" key="6">
    <source>
        <dbReference type="ARBA" id="ARBA00022801"/>
    </source>
</evidence>
<dbReference type="GeneID" id="25560151"/>
<dbReference type="InterPro" id="IPR018200">
    <property type="entry name" value="USP_CS"/>
</dbReference>
<reference evidence="10 11" key="1">
    <citation type="submission" date="2010-05" db="EMBL/GenBank/DDBJ databases">
        <title>The Genome Sequence of Thecamonas trahens ATCC 50062.</title>
        <authorList>
            <consortium name="The Broad Institute Genome Sequencing Platform"/>
            <person name="Russ C."/>
            <person name="Cuomo C."/>
            <person name="Shea T."/>
            <person name="Young S.K."/>
            <person name="Zeng Q."/>
            <person name="Koehrsen M."/>
            <person name="Haas B."/>
            <person name="Borodovsky M."/>
            <person name="Guigo R."/>
            <person name="Alvarado L."/>
            <person name="Berlin A."/>
            <person name="Bochicchio J."/>
            <person name="Borenstein D."/>
            <person name="Chapman S."/>
            <person name="Chen Z."/>
            <person name="Freedman E."/>
            <person name="Gellesch M."/>
            <person name="Goldberg J."/>
            <person name="Griggs A."/>
            <person name="Gujja S."/>
            <person name="Heilman E."/>
            <person name="Heiman D."/>
            <person name="Hepburn T."/>
            <person name="Howarth C."/>
            <person name="Jen D."/>
            <person name="Larson L."/>
            <person name="Mehta T."/>
            <person name="Park D."/>
            <person name="Pearson M."/>
            <person name="Roberts A."/>
            <person name="Saif S."/>
            <person name="Shenoy N."/>
            <person name="Sisk P."/>
            <person name="Stolte C."/>
            <person name="Sykes S."/>
            <person name="Thomson T."/>
            <person name="Walk T."/>
            <person name="White J."/>
            <person name="Yandava C."/>
            <person name="Burger G."/>
            <person name="Gray M.W."/>
            <person name="Holland P.W.H."/>
            <person name="King N."/>
            <person name="Lang F.B.F."/>
            <person name="Roger A.J."/>
            <person name="Ruiz-Trillo I."/>
            <person name="Lander E."/>
            <person name="Nusbaum C."/>
        </authorList>
    </citation>
    <scope>NUCLEOTIDE SEQUENCE [LARGE SCALE GENOMIC DNA]</scope>
    <source>
        <strain evidence="10 11">ATCC 50062</strain>
    </source>
</reference>
<feature type="compositionally biased region" description="Basic and acidic residues" evidence="8">
    <location>
        <begin position="700"/>
        <end position="709"/>
    </location>
</feature>
<feature type="compositionally biased region" description="Basic residues" evidence="8">
    <location>
        <begin position="779"/>
        <end position="788"/>
    </location>
</feature>
<feature type="compositionally biased region" description="Basic residues" evidence="8">
    <location>
        <begin position="442"/>
        <end position="461"/>
    </location>
</feature>
<comment type="similarity">
    <text evidence="2">Belongs to the peptidase C19 family.</text>
</comment>
<dbReference type="InterPro" id="IPR038765">
    <property type="entry name" value="Papain-like_cys_pep_sf"/>
</dbReference>
<dbReference type="GO" id="GO:0016579">
    <property type="term" value="P:protein deubiquitination"/>
    <property type="evidence" value="ECO:0007669"/>
    <property type="project" value="InterPro"/>
</dbReference>
<dbReference type="Proteomes" id="UP000054408">
    <property type="component" value="Unassembled WGS sequence"/>
</dbReference>
<feature type="compositionally biased region" description="Low complexity" evidence="8">
    <location>
        <begin position="496"/>
        <end position="512"/>
    </location>
</feature>
<dbReference type="eggNOG" id="KOG1865">
    <property type="taxonomic scope" value="Eukaryota"/>
</dbReference>
<accession>A0A0L0D8N0</accession>
<feature type="region of interest" description="Disordered" evidence="8">
    <location>
        <begin position="496"/>
        <end position="657"/>
    </location>
</feature>
<keyword evidence="4" id="KW-0645">Protease</keyword>
<feature type="compositionally biased region" description="Basic residues" evidence="8">
    <location>
        <begin position="409"/>
        <end position="420"/>
    </location>
</feature>
<dbReference type="SUPFAM" id="SSF54001">
    <property type="entry name" value="Cysteine proteinases"/>
    <property type="match status" value="1"/>
</dbReference>
<evidence type="ECO:0000256" key="4">
    <source>
        <dbReference type="ARBA" id="ARBA00022670"/>
    </source>
</evidence>
<organism evidence="10 11">
    <name type="scientific">Thecamonas trahens ATCC 50062</name>
    <dbReference type="NCBI Taxonomy" id="461836"/>
    <lineage>
        <taxon>Eukaryota</taxon>
        <taxon>Apusozoa</taxon>
        <taxon>Apusomonadida</taxon>
        <taxon>Apusomonadidae</taxon>
        <taxon>Thecamonas</taxon>
    </lineage>
</organism>
<feature type="region of interest" description="Disordered" evidence="8">
    <location>
        <begin position="409"/>
        <end position="461"/>
    </location>
</feature>
<dbReference type="AlphaFoldDB" id="A0A0L0D8N0"/>
<sequence>MLSGRRQLVIEESSGEESGEEMTSSAVAMVMSGESGASSSSSEPLFAEGSEYIVPRSELELEWHEKLSRSGVRTGLVNFGVTCYMNSTLQCLTYLPAFSQYLVMGAHPREEECPIRDFCLACQMRTVVGNMLLGKKAVYSPKSLHRNLRHIGRVFHKHRQEDSHEFLRFVVDKLSDVDIETAAARRRQRPTGPAVETTGMHAIFGGHLQSSVKCPQCKRLSVTKEPYLDISLHIAGCRSLESALKQFTRPETLDAHNKYYCGKCTKSVRAVKTLQLLNTPPVLVCHLKRFRGMRKNADHIAFPPKLSLDAFMVNSPPVPPSELPRYKQYSLAGVVVHHGHTISSGHYVAYVRAPNGSWFLCNDRSVKQVSIKTVLAQQAYILFYTATEAERLSPAVIDAVTAATHKRRAKAARHAARRASARTLPRSSSHKSAKAKTPAVQQKRKLSRKERRAAKKAAKKAAKQQADMALAYRALEAEKERRALAAATAVAAKSAAAAASDSGFDSSDAGASPRKRRRGMKSWIVTDSPTPSAVGMGVKIDRAKARPAIKRLQERRRRKEEQARQQQQLDTTADSGSESSGEPPVRHQPSPSPPKTPKTPKTHELPDPVPVTTPKSSRKGKRSAPRGEAVVIAWDEARRAEEEAPDESASKAKLHRKPEMQFAWDAQGWEDDEASQAMAREVNRLKLQAERDMLKKRKRSKDDDLYDMGKKRKVKKDKGSATASAIGAGKRENAFQRVANEKNARRKVSGLKPERSKKSRAQNAYDKKSTRRMRDKERRSQKRALAKA</sequence>
<dbReference type="PANTHER" id="PTHR24006:SF758">
    <property type="entry name" value="UBIQUITIN CARBOXYL-TERMINAL HYDROLASE 36"/>
    <property type="match status" value="1"/>
</dbReference>
<evidence type="ECO:0000256" key="1">
    <source>
        <dbReference type="ARBA" id="ARBA00000707"/>
    </source>
</evidence>
<keyword evidence="5" id="KW-0833">Ubl conjugation pathway</keyword>
<dbReference type="OMA" id="HHGHTIS"/>
<dbReference type="OrthoDB" id="420187at2759"/>
<dbReference type="EMBL" id="GL349434">
    <property type="protein sequence ID" value="KNC48565.1"/>
    <property type="molecule type" value="Genomic_DNA"/>
</dbReference>
<dbReference type="EC" id="3.4.19.12" evidence="3"/>
<evidence type="ECO:0000259" key="9">
    <source>
        <dbReference type="PROSITE" id="PS50235"/>
    </source>
</evidence>
<evidence type="ECO:0000256" key="7">
    <source>
        <dbReference type="ARBA" id="ARBA00022807"/>
    </source>
</evidence>
<dbReference type="InterPro" id="IPR028889">
    <property type="entry name" value="USP"/>
</dbReference>
<evidence type="ECO:0000313" key="11">
    <source>
        <dbReference type="Proteomes" id="UP000054408"/>
    </source>
</evidence>
<evidence type="ECO:0000256" key="5">
    <source>
        <dbReference type="ARBA" id="ARBA00022786"/>
    </source>
</evidence>
<dbReference type="PROSITE" id="PS00973">
    <property type="entry name" value="USP_2"/>
    <property type="match status" value="1"/>
</dbReference>
<dbReference type="GO" id="GO:0006508">
    <property type="term" value="P:proteolysis"/>
    <property type="evidence" value="ECO:0007669"/>
    <property type="project" value="UniProtKB-KW"/>
</dbReference>
<evidence type="ECO:0000256" key="2">
    <source>
        <dbReference type="ARBA" id="ARBA00009085"/>
    </source>
</evidence>
<dbReference type="STRING" id="461836.A0A0L0D8N0"/>
<protein>
    <recommendedName>
        <fullName evidence="3">ubiquitinyl hydrolase 1</fullName>
        <ecNumber evidence="3">3.4.19.12</ecNumber>
    </recommendedName>
</protein>
<feature type="compositionally biased region" description="Basic and acidic residues" evidence="8">
    <location>
        <begin position="729"/>
        <end position="743"/>
    </location>
</feature>